<reference evidence="2" key="1">
    <citation type="journal article" date="2019" name="Int. J. Syst. Evol. Microbiol.">
        <title>The Global Catalogue of Microorganisms (GCM) 10K type strain sequencing project: providing services to taxonomists for standard genome sequencing and annotation.</title>
        <authorList>
            <consortium name="The Broad Institute Genomics Platform"/>
            <consortium name="The Broad Institute Genome Sequencing Center for Infectious Disease"/>
            <person name="Wu L."/>
            <person name="Ma J."/>
        </authorList>
    </citation>
    <scope>NUCLEOTIDE SEQUENCE [LARGE SCALE GENOMIC DNA]</scope>
    <source>
        <strain evidence="2">CECT 8064</strain>
    </source>
</reference>
<gene>
    <name evidence="1" type="ORF">ACFPEN_04445</name>
</gene>
<proteinExistence type="predicted"/>
<evidence type="ECO:0000313" key="2">
    <source>
        <dbReference type="Proteomes" id="UP001595990"/>
    </source>
</evidence>
<protein>
    <submittedName>
        <fullName evidence="1">Uncharacterized protein</fullName>
    </submittedName>
</protein>
<organism evidence="1 2">
    <name type="scientific">Streptomyces ehimensis</name>
    <dbReference type="NCBI Taxonomy" id="68195"/>
    <lineage>
        <taxon>Bacteria</taxon>
        <taxon>Bacillati</taxon>
        <taxon>Actinomycetota</taxon>
        <taxon>Actinomycetes</taxon>
        <taxon>Kitasatosporales</taxon>
        <taxon>Streptomycetaceae</taxon>
        <taxon>Streptomyces</taxon>
    </lineage>
</organism>
<dbReference type="RefSeq" id="WP_417922260.1">
    <property type="nucleotide sequence ID" value="NZ_JBHSFS010000002.1"/>
</dbReference>
<dbReference type="EMBL" id="JBHSFS010000002">
    <property type="protein sequence ID" value="MFC4512180.1"/>
    <property type="molecule type" value="Genomic_DNA"/>
</dbReference>
<sequence length="86" mass="9634">MPTYWSPLEKALRCLDSLRKAGRETAAIKAAVDLVVRHQQQLGPMARRAGVSAHRLRQAVFTHPDVAAKMRKADEDAAKVRSRRSE</sequence>
<dbReference type="Proteomes" id="UP001595990">
    <property type="component" value="Unassembled WGS sequence"/>
</dbReference>
<accession>A0ABV9BE60</accession>
<keyword evidence="2" id="KW-1185">Reference proteome</keyword>
<evidence type="ECO:0000313" key="1">
    <source>
        <dbReference type="EMBL" id="MFC4512180.1"/>
    </source>
</evidence>
<name>A0ABV9BE60_9ACTN</name>
<comment type="caution">
    <text evidence="1">The sequence shown here is derived from an EMBL/GenBank/DDBJ whole genome shotgun (WGS) entry which is preliminary data.</text>
</comment>